<dbReference type="SUPFAM" id="SSF54495">
    <property type="entry name" value="UBC-like"/>
    <property type="match status" value="1"/>
</dbReference>
<gene>
    <name evidence="8" type="primary">UBE2C</name>
    <name evidence="8" type="ORF">RUM43_000165</name>
    <name evidence="7" type="ORF">RUM44_005916</name>
</gene>
<evidence type="ECO:0000256" key="4">
    <source>
        <dbReference type="RuleBase" id="RU362109"/>
    </source>
</evidence>
<sequence>MAHKTNPLSSSPQNESKISEETKLKSKSNHSVSTRLQKELMSLMMNPEKSVSAFPGENLFKWVATMNGPVNTVYEGLSYKLSMEFPQSYPYAPPVVKFTSPCYHPNVDTSGNICLDILKDEWSALYDVRAILLSIQSLLGDPNINSPLNPEAADKWANEEEFKRALTQFHKINK</sequence>
<keyword evidence="2 4" id="KW-0833">Ubl conjugation pathway</keyword>
<dbReference type="InterPro" id="IPR023313">
    <property type="entry name" value="UBQ-conjugating_AS"/>
</dbReference>
<dbReference type="Pfam" id="PF00179">
    <property type="entry name" value="UQ_con"/>
    <property type="match status" value="1"/>
</dbReference>
<dbReference type="InterPro" id="IPR050113">
    <property type="entry name" value="Ub_conjugating_enzyme"/>
</dbReference>
<feature type="region of interest" description="Disordered" evidence="5">
    <location>
        <begin position="1"/>
        <end position="32"/>
    </location>
</feature>
<protein>
    <submittedName>
        <fullName evidence="8">Ubiquitin-conjugating enzyme E2 C</fullName>
    </submittedName>
</protein>
<feature type="active site" description="Glycyl thioester intermediate" evidence="3">
    <location>
        <position position="114"/>
    </location>
</feature>
<keyword evidence="1" id="KW-0808">Transferase</keyword>
<evidence type="ECO:0000313" key="9">
    <source>
        <dbReference type="Proteomes" id="UP001359485"/>
    </source>
</evidence>
<feature type="compositionally biased region" description="Polar residues" evidence="5">
    <location>
        <begin position="1"/>
        <end position="16"/>
    </location>
</feature>
<evidence type="ECO:0000256" key="5">
    <source>
        <dbReference type="SAM" id="MobiDB-lite"/>
    </source>
</evidence>
<comment type="caution">
    <text evidence="8">The sequence shown here is derived from an EMBL/GenBank/DDBJ whole genome shotgun (WGS) entry which is preliminary data.</text>
</comment>
<dbReference type="PROSITE" id="PS00183">
    <property type="entry name" value="UBC_1"/>
    <property type="match status" value="1"/>
</dbReference>
<keyword evidence="4" id="KW-0067">ATP-binding</keyword>
<evidence type="ECO:0000256" key="2">
    <source>
        <dbReference type="ARBA" id="ARBA00022786"/>
    </source>
</evidence>
<dbReference type="AlphaFoldDB" id="A0AAN8XNK7"/>
<feature type="domain" description="UBC core" evidence="6">
    <location>
        <begin position="31"/>
        <end position="174"/>
    </location>
</feature>
<evidence type="ECO:0000313" key="7">
    <source>
        <dbReference type="EMBL" id="KAK6631389.1"/>
    </source>
</evidence>
<keyword evidence="4" id="KW-0547">Nucleotide-binding</keyword>
<dbReference type="EMBL" id="JAWJWF010000006">
    <property type="protein sequence ID" value="KAK6631389.1"/>
    <property type="molecule type" value="Genomic_DNA"/>
</dbReference>
<dbReference type="Gene3D" id="3.10.110.10">
    <property type="entry name" value="Ubiquitin Conjugating Enzyme"/>
    <property type="match status" value="1"/>
</dbReference>
<organism evidence="8 10">
    <name type="scientific">Polyplax serrata</name>
    <name type="common">Common mouse louse</name>
    <dbReference type="NCBI Taxonomy" id="468196"/>
    <lineage>
        <taxon>Eukaryota</taxon>
        <taxon>Metazoa</taxon>
        <taxon>Ecdysozoa</taxon>
        <taxon>Arthropoda</taxon>
        <taxon>Hexapoda</taxon>
        <taxon>Insecta</taxon>
        <taxon>Pterygota</taxon>
        <taxon>Neoptera</taxon>
        <taxon>Paraneoptera</taxon>
        <taxon>Psocodea</taxon>
        <taxon>Troctomorpha</taxon>
        <taxon>Phthiraptera</taxon>
        <taxon>Anoplura</taxon>
        <taxon>Polyplacidae</taxon>
        <taxon>Polyplax</taxon>
    </lineage>
</organism>
<evidence type="ECO:0000313" key="10">
    <source>
        <dbReference type="Proteomes" id="UP001372834"/>
    </source>
</evidence>
<evidence type="ECO:0000256" key="1">
    <source>
        <dbReference type="ARBA" id="ARBA00022679"/>
    </source>
</evidence>
<comment type="similarity">
    <text evidence="4">Belongs to the ubiquitin-conjugating enzyme family.</text>
</comment>
<evidence type="ECO:0000256" key="3">
    <source>
        <dbReference type="PROSITE-ProRule" id="PRU10133"/>
    </source>
</evidence>
<dbReference type="PROSITE" id="PS50127">
    <property type="entry name" value="UBC_2"/>
    <property type="match status" value="1"/>
</dbReference>
<dbReference type="InterPro" id="IPR000608">
    <property type="entry name" value="UBC"/>
</dbReference>
<dbReference type="CDD" id="cd23791">
    <property type="entry name" value="UBCc_UBE2C"/>
    <property type="match status" value="1"/>
</dbReference>
<dbReference type="Proteomes" id="UP001359485">
    <property type="component" value="Unassembled WGS sequence"/>
</dbReference>
<accession>A0AAN8XNK7</accession>
<dbReference type="SMART" id="SM00212">
    <property type="entry name" value="UBCc"/>
    <property type="match status" value="1"/>
</dbReference>
<dbReference type="GO" id="GO:0005524">
    <property type="term" value="F:ATP binding"/>
    <property type="evidence" value="ECO:0007669"/>
    <property type="project" value="UniProtKB-UniRule"/>
</dbReference>
<dbReference type="Proteomes" id="UP001372834">
    <property type="component" value="Unassembled WGS sequence"/>
</dbReference>
<evidence type="ECO:0000313" key="8">
    <source>
        <dbReference type="EMBL" id="KAK6643900.1"/>
    </source>
</evidence>
<dbReference type="PANTHER" id="PTHR24067">
    <property type="entry name" value="UBIQUITIN-CONJUGATING ENZYME E2"/>
    <property type="match status" value="1"/>
</dbReference>
<name>A0AAN8XNK7_POLSC</name>
<reference evidence="8 10" key="1">
    <citation type="submission" date="2023-10" db="EMBL/GenBank/DDBJ databases">
        <title>Genomes of two closely related lineages of the louse Polyplax serrata with different host specificities.</title>
        <authorList>
            <person name="Martinu J."/>
            <person name="Tarabai H."/>
            <person name="Stefka J."/>
            <person name="Hypsa V."/>
        </authorList>
    </citation>
    <scope>NUCLEOTIDE SEQUENCE [LARGE SCALE GENOMIC DNA]</scope>
    <source>
        <strain evidence="7">98ZLc_SE</strain>
        <strain evidence="8">HR10_N</strain>
    </source>
</reference>
<dbReference type="EMBL" id="JAWJWE010000001">
    <property type="protein sequence ID" value="KAK6643900.1"/>
    <property type="molecule type" value="Genomic_DNA"/>
</dbReference>
<dbReference type="InterPro" id="IPR016135">
    <property type="entry name" value="UBQ-conjugating_enzyme/RWD"/>
</dbReference>
<dbReference type="GO" id="GO:0016740">
    <property type="term" value="F:transferase activity"/>
    <property type="evidence" value="ECO:0007669"/>
    <property type="project" value="UniProtKB-KW"/>
</dbReference>
<keyword evidence="9" id="KW-1185">Reference proteome</keyword>
<evidence type="ECO:0000259" key="6">
    <source>
        <dbReference type="PROSITE" id="PS50127"/>
    </source>
</evidence>
<proteinExistence type="inferred from homology"/>